<evidence type="ECO:0000256" key="1">
    <source>
        <dbReference type="ARBA" id="ARBA00023118"/>
    </source>
</evidence>
<organism evidence="3 4">
    <name type="scientific">Pyrobaculum calidifontis (strain DSM 21063 / JCM 11548 / VA1)</name>
    <dbReference type="NCBI Taxonomy" id="410359"/>
    <lineage>
        <taxon>Archaea</taxon>
        <taxon>Thermoproteota</taxon>
        <taxon>Thermoprotei</taxon>
        <taxon>Thermoproteales</taxon>
        <taxon>Thermoproteaceae</taxon>
        <taxon>Pyrobaculum</taxon>
    </lineage>
</organism>
<dbReference type="InterPro" id="IPR005537">
    <property type="entry name" value="RAMP_III_fam"/>
</dbReference>
<dbReference type="HOGENOM" id="CLU_047795_0_0_2"/>
<gene>
    <name evidence="3" type="ordered locus">Pcal_1285</name>
</gene>
<reference evidence="3" key="1">
    <citation type="submission" date="2007-02" db="EMBL/GenBank/DDBJ databases">
        <title>Complete sequence of Pyrobaculum calidifontis JCM 11548.</title>
        <authorList>
            <consortium name="US DOE Joint Genome Institute"/>
            <person name="Copeland A."/>
            <person name="Lucas S."/>
            <person name="Lapidus A."/>
            <person name="Barry K."/>
            <person name="Glavina del Rio T."/>
            <person name="Dalin E."/>
            <person name="Tice H."/>
            <person name="Pitluck S."/>
            <person name="Chain P."/>
            <person name="Malfatti S."/>
            <person name="Shin M."/>
            <person name="Vergez L."/>
            <person name="Schmutz J."/>
            <person name="Larimer F."/>
            <person name="Land M."/>
            <person name="Hauser L."/>
            <person name="Kyrpides N."/>
            <person name="Mikhailova N."/>
            <person name="Cozen A.E."/>
            <person name="Fitz-Gibbon S.T."/>
            <person name="House C.H."/>
            <person name="Saltikov C."/>
            <person name="Lowe T.M."/>
            <person name="Richardson P."/>
        </authorList>
    </citation>
    <scope>NUCLEOTIDE SEQUENCE [LARGE SCALE GENOMIC DNA]</scope>
    <source>
        <strain evidence="3">JCM 11548</strain>
    </source>
</reference>
<feature type="domain" description="CRISPR type III-associated protein" evidence="2">
    <location>
        <begin position="10"/>
        <end position="302"/>
    </location>
</feature>
<proteinExistence type="predicted"/>
<keyword evidence="1" id="KW-0051">Antiviral defense</keyword>
<evidence type="ECO:0000259" key="2">
    <source>
        <dbReference type="Pfam" id="PF03787"/>
    </source>
</evidence>
<dbReference type="RefSeq" id="WP_011849967.1">
    <property type="nucleotide sequence ID" value="NC_009073.1"/>
</dbReference>
<dbReference type="AlphaFoldDB" id="A3MVP2"/>
<dbReference type="GO" id="GO:0051607">
    <property type="term" value="P:defense response to virus"/>
    <property type="evidence" value="ECO:0007669"/>
    <property type="project" value="UniProtKB-KW"/>
</dbReference>
<protein>
    <submittedName>
        <fullName evidence="3">CRISPR-associated protein, Cmr4 family</fullName>
    </submittedName>
</protein>
<dbReference type="KEGG" id="pcl:Pcal_1285"/>
<dbReference type="eggNOG" id="arCOG02657">
    <property type="taxonomic scope" value="Archaea"/>
</dbReference>
<dbReference type="InterPro" id="IPR013410">
    <property type="entry name" value="CRISPR-assoc_RAMP_Cmr4"/>
</dbReference>
<dbReference type="PANTHER" id="PTHR36700:SF1">
    <property type="entry name" value="CRISPR SYSTEM CMR SUBUNIT CMR4"/>
    <property type="match status" value="1"/>
</dbReference>
<sequence>MNGKLMWILSLTSLHPGVGRSEEAQVDLPVQRDEFGLPTIWASSLKGAIRSRIEKTLFNNGVCVGDKGECATFLAAFGPRPDAAHEHASGVVFLDAKLVAIPARSLRGVWLWATSPMLLNFVKLYAKALGVDVQLPQPPAVKEGQVALTSGDYAIDGKLAVINEMEFEVATTQAPPLNLPPIKAATQIVGTRGVAYLHDNDLLQVVKRSLLVQYRVRLNEKKTVETGPWSEEYIPPFTVFASGIYCARKPDKVKVKLPKKEGQDQHPVEEVDVKGDLCQYVAGKASGVFWLGGKETVGKGLAEVIW</sequence>
<dbReference type="STRING" id="410359.Pcal_1285"/>
<evidence type="ECO:0000313" key="4">
    <source>
        <dbReference type="Proteomes" id="UP000001431"/>
    </source>
</evidence>
<evidence type="ECO:0000313" key="3">
    <source>
        <dbReference type="EMBL" id="ABO08709.1"/>
    </source>
</evidence>
<dbReference type="NCBIfam" id="TIGR02580">
    <property type="entry name" value="cas_RAMP_Cmr4"/>
    <property type="match status" value="1"/>
</dbReference>
<dbReference type="Pfam" id="PF03787">
    <property type="entry name" value="RAMPs"/>
    <property type="match status" value="1"/>
</dbReference>
<accession>A3MVP2</accession>
<dbReference type="OrthoDB" id="44077at2157"/>
<dbReference type="PANTHER" id="PTHR36700">
    <property type="entry name" value="CRISPR SYSTEM CMR SUBUNIT CMR4"/>
    <property type="match status" value="1"/>
</dbReference>
<dbReference type="EMBL" id="CP000561">
    <property type="protein sequence ID" value="ABO08709.1"/>
    <property type="molecule type" value="Genomic_DNA"/>
</dbReference>
<keyword evidence="4" id="KW-1185">Reference proteome</keyword>
<name>A3MVP2_PYRCJ</name>
<dbReference type="GeneID" id="4909309"/>
<dbReference type="Proteomes" id="UP000001431">
    <property type="component" value="Chromosome"/>
</dbReference>